<feature type="domain" description="AAA+ ATPase" evidence="8">
    <location>
        <begin position="168"/>
        <end position="305"/>
    </location>
</feature>
<dbReference type="Gene3D" id="3.40.50.300">
    <property type="entry name" value="P-loop containing nucleotide triphosphate hydrolases"/>
    <property type="match status" value="1"/>
</dbReference>
<comment type="similarity">
    <text evidence="1">Belongs to the disease resistance NB-LRR family.</text>
</comment>
<evidence type="ECO:0000256" key="2">
    <source>
        <dbReference type="ARBA" id="ARBA00022614"/>
    </source>
</evidence>
<name>A0AAV1CZC9_OLDCO</name>
<dbReference type="InterPro" id="IPR058922">
    <property type="entry name" value="WHD_DRP"/>
</dbReference>
<protein>
    <submittedName>
        <fullName evidence="9">OLC1v1037761C1</fullName>
    </submittedName>
</protein>
<dbReference type="FunFam" id="3.40.50.300:FF:001091">
    <property type="entry name" value="Probable disease resistance protein At1g61300"/>
    <property type="match status" value="1"/>
</dbReference>
<dbReference type="InterPro" id="IPR003593">
    <property type="entry name" value="AAA+_ATPase"/>
</dbReference>
<gene>
    <name evidence="9" type="ORF">OLC1_LOCUS10406</name>
</gene>
<dbReference type="Pfam" id="PF23559">
    <property type="entry name" value="WHD_DRP"/>
    <property type="match status" value="1"/>
</dbReference>
<dbReference type="Gene3D" id="1.10.8.430">
    <property type="entry name" value="Helical domain of apoptotic protease-activating factors"/>
    <property type="match status" value="1"/>
</dbReference>
<dbReference type="GO" id="GO:0051607">
    <property type="term" value="P:defense response to virus"/>
    <property type="evidence" value="ECO:0007669"/>
    <property type="project" value="UniProtKB-ARBA"/>
</dbReference>
<dbReference type="Gene3D" id="3.80.10.10">
    <property type="entry name" value="Ribonuclease Inhibitor"/>
    <property type="match status" value="2"/>
</dbReference>
<dbReference type="PANTHER" id="PTHR33463">
    <property type="entry name" value="NB-ARC DOMAIN-CONTAINING PROTEIN-RELATED"/>
    <property type="match status" value="1"/>
</dbReference>
<keyword evidence="4" id="KW-0547">Nucleotide-binding</keyword>
<dbReference type="AlphaFoldDB" id="A0AAV1CZC9"/>
<dbReference type="SUPFAM" id="SSF52540">
    <property type="entry name" value="P-loop containing nucleoside triphosphate hydrolases"/>
    <property type="match status" value="1"/>
</dbReference>
<dbReference type="InterPro" id="IPR002182">
    <property type="entry name" value="NB-ARC"/>
</dbReference>
<dbReference type="InterPro" id="IPR042197">
    <property type="entry name" value="Apaf_helical"/>
</dbReference>
<sequence>MDIATTLVGFLSTIINYLSPRIDNVLNLDQSVSSLEAALVELLEARDDLKKQVDRAELLGLTCTNQVKGWLERVENVETKVRSIAEGIENGSYSWRCCSPKNCCGKYKISQKVQQHLSLINELKGKAILDVKIADGLFLVPVVEIPSRPTIGLELILEEVQNLLEKENVGIIGIYGMGGIGKTTLLKSINNSFLTKEHGFHVVIWAVVSKEVTVEKIQQAIGVRLGLSWDESQFQELRASRIHSVMRKTKFLLLLDDVWKGLDFNLIGIPLPSKENGCKVIFTTRSLDVCSDMDADHKLKVELLNEKQSWQLFHEKVGSQILDTQTLIPSYAETIIRKCGGLPLALITIGRAMANKQTEEEWRYAIEVLNKSPSEFRGMEDVFTLLKFSYDSLGNDIVRICFLYCSLFPEDYGLEKEQLIGYWAGEGFLGSDDNFHIMGHSIIGSLKTACFLENGENETRVKMHDVVRSFALWVASDGGKEKAKFLMQASTGLTRAPESEHWGVAERISLLDNDITDLSGTPVCPHLTTLLLQLNSGLTKISQDFFRNMPNLKVLDLSFTSIREIPKSIGRLSDLRHLDLSGTKISALPKELGNLTRLEYLDLQRNRNLNSIPNAAISGLSQLRVLNFYYSFGDWELSHLVDEEEARLSDLENLPRLASLGITLANLSALESISGSRRLRRCVEYLYIRECEGLYNLQLSHSTGDGKRLRRLSINNCPDFKYLAIIDGAEDNWLPNLEILAMHGLPSLVSVWRNPMSKGCLRNLRCINIWYCDILKNVSWILQLPKLEMIYLFYCPEMEEVIRGDHAESEDYQNAFPQLRVMSIRKLPKLKSISKEKISFPSLKKIAVIDCPMLKRLPLKAQNVAELPTIYCYKEWWDSLEWDDAAIKTTVLPHFTAE</sequence>
<keyword evidence="7" id="KW-0175">Coiled coil</keyword>
<keyword evidence="6" id="KW-0067">ATP-binding</keyword>
<dbReference type="SUPFAM" id="SSF52058">
    <property type="entry name" value="L domain-like"/>
    <property type="match status" value="1"/>
</dbReference>
<evidence type="ECO:0000313" key="9">
    <source>
        <dbReference type="EMBL" id="CAI9100628.1"/>
    </source>
</evidence>
<keyword evidence="2" id="KW-0433">Leucine-rich repeat</keyword>
<reference evidence="9" key="1">
    <citation type="submission" date="2023-03" db="EMBL/GenBank/DDBJ databases">
        <authorList>
            <person name="Julca I."/>
        </authorList>
    </citation>
    <scope>NUCLEOTIDE SEQUENCE</scope>
</reference>
<dbReference type="SMART" id="SM00382">
    <property type="entry name" value="AAA"/>
    <property type="match status" value="1"/>
</dbReference>
<dbReference type="GO" id="GO:0005524">
    <property type="term" value="F:ATP binding"/>
    <property type="evidence" value="ECO:0007669"/>
    <property type="project" value="UniProtKB-KW"/>
</dbReference>
<evidence type="ECO:0000256" key="1">
    <source>
        <dbReference type="ARBA" id="ARBA00008894"/>
    </source>
</evidence>
<dbReference type="InterPro" id="IPR050905">
    <property type="entry name" value="Plant_NBS-LRR"/>
</dbReference>
<evidence type="ECO:0000256" key="5">
    <source>
        <dbReference type="ARBA" id="ARBA00022821"/>
    </source>
</evidence>
<proteinExistence type="inferred from homology"/>
<organism evidence="9 10">
    <name type="scientific">Oldenlandia corymbosa var. corymbosa</name>
    <dbReference type="NCBI Taxonomy" id="529605"/>
    <lineage>
        <taxon>Eukaryota</taxon>
        <taxon>Viridiplantae</taxon>
        <taxon>Streptophyta</taxon>
        <taxon>Embryophyta</taxon>
        <taxon>Tracheophyta</taxon>
        <taxon>Spermatophyta</taxon>
        <taxon>Magnoliopsida</taxon>
        <taxon>eudicotyledons</taxon>
        <taxon>Gunneridae</taxon>
        <taxon>Pentapetalae</taxon>
        <taxon>asterids</taxon>
        <taxon>lamiids</taxon>
        <taxon>Gentianales</taxon>
        <taxon>Rubiaceae</taxon>
        <taxon>Rubioideae</taxon>
        <taxon>Spermacoceae</taxon>
        <taxon>Hedyotis-Oldenlandia complex</taxon>
        <taxon>Oldenlandia</taxon>
    </lineage>
</organism>
<dbReference type="Gene3D" id="1.10.10.10">
    <property type="entry name" value="Winged helix-like DNA-binding domain superfamily/Winged helix DNA-binding domain"/>
    <property type="match status" value="1"/>
</dbReference>
<dbReference type="SMART" id="SM00369">
    <property type="entry name" value="LRR_TYP"/>
    <property type="match status" value="3"/>
</dbReference>
<dbReference type="Pfam" id="PF00931">
    <property type="entry name" value="NB-ARC"/>
    <property type="match status" value="1"/>
</dbReference>
<dbReference type="InterPro" id="IPR032675">
    <property type="entry name" value="LRR_dom_sf"/>
</dbReference>
<dbReference type="InterPro" id="IPR055414">
    <property type="entry name" value="LRR_R13L4/SHOC2-like"/>
</dbReference>
<dbReference type="FunFam" id="1.10.8.430:FF:000003">
    <property type="entry name" value="Probable disease resistance protein At5g66910"/>
    <property type="match status" value="1"/>
</dbReference>
<evidence type="ECO:0000256" key="3">
    <source>
        <dbReference type="ARBA" id="ARBA00022737"/>
    </source>
</evidence>
<dbReference type="FunFam" id="1.10.10.10:FF:000322">
    <property type="entry name" value="Probable disease resistance protein At1g63360"/>
    <property type="match status" value="1"/>
</dbReference>
<evidence type="ECO:0000256" key="4">
    <source>
        <dbReference type="ARBA" id="ARBA00022741"/>
    </source>
</evidence>
<evidence type="ECO:0000256" key="6">
    <source>
        <dbReference type="ARBA" id="ARBA00022840"/>
    </source>
</evidence>
<dbReference type="PANTHER" id="PTHR33463:SF204">
    <property type="entry name" value="NB-ARC DOMAIN-CONTAINING PROTEIN"/>
    <property type="match status" value="1"/>
</dbReference>
<dbReference type="InterPro" id="IPR003591">
    <property type="entry name" value="Leu-rich_rpt_typical-subtyp"/>
</dbReference>
<dbReference type="EMBL" id="OX459120">
    <property type="protein sequence ID" value="CAI9100628.1"/>
    <property type="molecule type" value="Genomic_DNA"/>
</dbReference>
<evidence type="ECO:0000259" key="8">
    <source>
        <dbReference type="SMART" id="SM00382"/>
    </source>
</evidence>
<dbReference type="GO" id="GO:0043531">
    <property type="term" value="F:ADP binding"/>
    <property type="evidence" value="ECO:0007669"/>
    <property type="project" value="InterPro"/>
</dbReference>
<feature type="coiled-coil region" evidence="7">
    <location>
        <begin position="32"/>
        <end position="59"/>
    </location>
</feature>
<evidence type="ECO:0000256" key="7">
    <source>
        <dbReference type="SAM" id="Coils"/>
    </source>
</evidence>
<dbReference type="InterPro" id="IPR036388">
    <property type="entry name" value="WH-like_DNA-bd_sf"/>
</dbReference>
<accession>A0AAV1CZC9</accession>
<dbReference type="Proteomes" id="UP001161247">
    <property type="component" value="Chromosome 3"/>
</dbReference>
<evidence type="ECO:0000313" key="10">
    <source>
        <dbReference type="Proteomes" id="UP001161247"/>
    </source>
</evidence>
<keyword evidence="5" id="KW-0611">Plant defense</keyword>
<dbReference type="InterPro" id="IPR027417">
    <property type="entry name" value="P-loop_NTPase"/>
</dbReference>
<dbReference type="Pfam" id="PF23598">
    <property type="entry name" value="LRR_14"/>
    <property type="match status" value="1"/>
</dbReference>
<keyword evidence="3" id="KW-0677">Repeat</keyword>
<keyword evidence="10" id="KW-1185">Reference proteome</keyword>
<dbReference type="PRINTS" id="PR00364">
    <property type="entry name" value="DISEASERSIST"/>
</dbReference>